<dbReference type="PROSITE" id="PS50076">
    <property type="entry name" value="DNAJ_2"/>
    <property type="match status" value="1"/>
</dbReference>
<dbReference type="GO" id="GO:0008270">
    <property type="term" value="F:zinc ion binding"/>
    <property type="evidence" value="ECO:0007669"/>
    <property type="project" value="UniProtKB-UniRule"/>
</dbReference>
<evidence type="ECO:0000259" key="14">
    <source>
        <dbReference type="PROSITE" id="PS50076"/>
    </source>
</evidence>
<comment type="domain">
    <text evidence="12">The J domain is necessary and sufficient to stimulate DnaK ATPase activity. Zinc center 1 plays an important role in the autonomous, DnaK-independent chaperone activity of DnaJ. Zinc center 2 is essential for interaction with DnaK and for DnaJ activity.</text>
</comment>
<feature type="binding site" evidence="12">
    <location>
        <position position="175"/>
    </location>
    <ligand>
        <name>Zn(2+)</name>
        <dbReference type="ChEBI" id="CHEBI:29105"/>
        <label>2</label>
    </ligand>
</feature>
<keyword evidence="4 12" id="KW-0677">Repeat</keyword>
<evidence type="ECO:0000256" key="8">
    <source>
        <dbReference type="ARBA" id="ARBA00023186"/>
    </source>
</evidence>
<dbReference type="InterPro" id="IPR036869">
    <property type="entry name" value="J_dom_sf"/>
</dbReference>
<dbReference type="SUPFAM" id="SSF57938">
    <property type="entry name" value="DnaJ/Hsp40 cysteine-rich domain"/>
    <property type="match status" value="1"/>
</dbReference>
<comment type="similarity">
    <text evidence="10 12">Belongs to the DnaJ family.</text>
</comment>
<dbReference type="PROSITE" id="PS51188">
    <property type="entry name" value="ZF_CR"/>
    <property type="match status" value="1"/>
</dbReference>
<dbReference type="Gene3D" id="2.10.230.10">
    <property type="entry name" value="Heat shock protein DnaJ, cysteine-rich domain"/>
    <property type="match status" value="1"/>
</dbReference>
<feature type="domain" description="CR-type" evidence="15">
    <location>
        <begin position="145"/>
        <end position="227"/>
    </location>
</feature>
<feature type="zinc finger region" description="CR-type" evidence="13">
    <location>
        <begin position="145"/>
        <end position="227"/>
    </location>
</feature>
<dbReference type="GO" id="GO:0031072">
    <property type="term" value="F:heat shock protein binding"/>
    <property type="evidence" value="ECO:0007669"/>
    <property type="project" value="InterPro"/>
</dbReference>
<evidence type="ECO:0000256" key="4">
    <source>
        <dbReference type="ARBA" id="ARBA00022737"/>
    </source>
</evidence>
<accession>A0A7C3MLT1</accession>
<comment type="cofactor">
    <cofactor evidence="12">
        <name>Zn(2+)</name>
        <dbReference type="ChEBI" id="CHEBI:29105"/>
    </cofactor>
    <text evidence="12">Binds 2 Zn(2+) ions per monomer.</text>
</comment>
<dbReference type="PRINTS" id="PR00625">
    <property type="entry name" value="JDOMAIN"/>
</dbReference>
<sequence length="387" mass="43885">MPTKKDYYEILGVPRNATQDEIKQAYRRLVRQYHPDLNKDPSAQEKFKEINEAYQVLSDPQKRAQYDQFGSVGDFAGYGDFQQGWNPGDFDFGNFGRTFEDIFENFFGDSIFGDLFGRRERQRTSRKGADLRYDINITLEEAAFGGKKEFFVTRLETCPTCKGSRAEPGSQPITCDMCNGTGQVRTTRRTPFGQFVQITTCPKCHGEGKIITNPCHECHGTGKVRKKRKIEFKIPAGVDEGYVIRLAGEGEPGDNGGPNGDLYIYIHIEPHKIFKRDGEDIWMDLPVDFITAILGGEIEIPTLEGKEKIKIKPGTQSNEIITLKGKGIPNLNNPGKRGDQKIRVYITVPTNLSQEEKELLLELAKIRGIKIEENKNIFEQIRDAFKK</sequence>
<feature type="binding site" evidence="12">
    <location>
        <position position="218"/>
    </location>
    <ligand>
        <name>Zn(2+)</name>
        <dbReference type="ChEBI" id="CHEBI:29105"/>
        <label>1</label>
    </ligand>
</feature>
<evidence type="ECO:0000259" key="15">
    <source>
        <dbReference type="PROSITE" id="PS51188"/>
    </source>
</evidence>
<feature type="binding site" evidence="12">
    <location>
        <position position="178"/>
    </location>
    <ligand>
        <name>Zn(2+)</name>
        <dbReference type="ChEBI" id="CHEBI:29105"/>
        <label>2</label>
    </ligand>
</feature>
<dbReference type="Pfam" id="PF00684">
    <property type="entry name" value="DnaJ_CXXCXGXG"/>
    <property type="match status" value="1"/>
</dbReference>
<dbReference type="SMART" id="SM00271">
    <property type="entry name" value="DnaJ"/>
    <property type="match status" value="1"/>
</dbReference>
<dbReference type="CDD" id="cd06257">
    <property type="entry name" value="DnaJ"/>
    <property type="match status" value="1"/>
</dbReference>
<keyword evidence="8 12" id="KW-0143">Chaperone</keyword>
<dbReference type="GO" id="GO:0005524">
    <property type="term" value="F:ATP binding"/>
    <property type="evidence" value="ECO:0007669"/>
    <property type="project" value="InterPro"/>
</dbReference>
<dbReference type="Gene3D" id="1.10.287.110">
    <property type="entry name" value="DnaJ domain"/>
    <property type="match status" value="1"/>
</dbReference>
<dbReference type="NCBIfam" id="TIGR02349">
    <property type="entry name" value="DnaJ_bact"/>
    <property type="match status" value="1"/>
</dbReference>
<dbReference type="GO" id="GO:0042026">
    <property type="term" value="P:protein refolding"/>
    <property type="evidence" value="ECO:0007669"/>
    <property type="project" value="TreeGrafter"/>
</dbReference>
<dbReference type="InterPro" id="IPR036410">
    <property type="entry name" value="HSP_DnaJ_Cys-rich_dom_sf"/>
</dbReference>
<evidence type="ECO:0000313" key="16">
    <source>
        <dbReference type="EMBL" id="HFX14171.1"/>
    </source>
</evidence>
<dbReference type="InterPro" id="IPR012724">
    <property type="entry name" value="DnaJ"/>
</dbReference>
<evidence type="ECO:0000256" key="5">
    <source>
        <dbReference type="ARBA" id="ARBA00022771"/>
    </source>
</evidence>
<dbReference type="NCBIfam" id="NF008035">
    <property type="entry name" value="PRK10767.1"/>
    <property type="match status" value="1"/>
</dbReference>
<name>A0A7C3MLT1_DICTH</name>
<evidence type="ECO:0000256" key="1">
    <source>
        <dbReference type="ARBA" id="ARBA00022490"/>
    </source>
</evidence>
<keyword evidence="2 12" id="KW-0235">DNA replication</keyword>
<evidence type="ECO:0000256" key="10">
    <source>
        <dbReference type="ARBA" id="ARBA00061004"/>
    </source>
</evidence>
<comment type="function">
    <text evidence="9 12">Participates actively in the response to hyperosmotic and heat shock by preventing the aggregation of stress-denatured proteins and by disaggregating proteins, also in an autonomous, DnaK-independent fashion. Unfolded proteins bind initially to DnaJ; upon interaction with the DnaJ-bound protein, DnaK hydrolyzes its bound ATP, resulting in the formation of a stable complex. GrpE releases ADP from DnaK; ATP binding to DnaK triggers the release of the substrate protein, thus completing the reaction cycle. Several rounds of ATP-dependent interactions between DnaJ, DnaK and GrpE are required for fully efficient folding. Also involved, together with DnaK and GrpE, in the DNA replication of plasmids through activation of initiation proteins.</text>
</comment>
<dbReference type="CDD" id="cd10747">
    <property type="entry name" value="DnaJ_C"/>
    <property type="match status" value="1"/>
</dbReference>
<dbReference type="InterPro" id="IPR001305">
    <property type="entry name" value="HSP_DnaJ_Cys-rich_dom"/>
</dbReference>
<dbReference type="InterPro" id="IPR002939">
    <property type="entry name" value="DnaJ_C"/>
</dbReference>
<dbReference type="InterPro" id="IPR008971">
    <property type="entry name" value="HSP40/DnaJ_pept-bd"/>
</dbReference>
<feature type="binding site" evidence="12">
    <location>
        <position position="161"/>
    </location>
    <ligand>
        <name>Zn(2+)</name>
        <dbReference type="ChEBI" id="CHEBI:29105"/>
        <label>1</label>
    </ligand>
</feature>
<dbReference type="CDD" id="cd10719">
    <property type="entry name" value="DnaJ_zf"/>
    <property type="match status" value="1"/>
</dbReference>
<evidence type="ECO:0000256" key="9">
    <source>
        <dbReference type="ARBA" id="ARBA00053423"/>
    </source>
</evidence>
<evidence type="ECO:0000256" key="2">
    <source>
        <dbReference type="ARBA" id="ARBA00022705"/>
    </source>
</evidence>
<dbReference type="GO" id="GO:0009408">
    <property type="term" value="P:response to heat"/>
    <property type="evidence" value="ECO:0007669"/>
    <property type="project" value="InterPro"/>
</dbReference>
<evidence type="ECO:0000256" key="3">
    <source>
        <dbReference type="ARBA" id="ARBA00022723"/>
    </source>
</evidence>
<dbReference type="PANTHER" id="PTHR43096:SF48">
    <property type="entry name" value="CHAPERONE PROTEIN DNAJ"/>
    <property type="match status" value="1"/>
</dbReference>
<dbReference type="FunFam" id="1.10.287.110:FF:000034">
    <property type="entry name" value="Chaperone protein DnaJ"/>
    <property type="match status" value="1"/>
</dbReference>
<organism evidence="16">
    <name type="scientific">Dictyoglomus thermophilum</name>
    <dbReference type="NCBI Taxonomy" id="14"/>
    <lineage>
        <taxon>Bacteria</taxon>
        <taxon>Pseudomonadati</taxon>
        <taxon>Dictyoglomota</taxon>
        <taxon>Dictyoglomia</taxon>
        <taxon>Dictyoglomales</taxon>
        <taxon>Dictyoglomaceae</taxon>
        <taxon>Dictyoglomus</taxon>
    </lineage>
</organism>
<evidence type="ECO:0000256" key="12">
    <source>
        <dbReference type="HAMAP-Rule" id="MF_01152"/>
    </source>
</evidence>
<dbReference type="EMBL" id="DTIN01000039">
    <property type="protein sequence ID" value="HFX14171.1"/>
    <property type="molecule type" value="Genomic_DNA"/>
</dbReference>
<keyword evidence="5 12" id="KW-0863">Zinc-finger</keyword>
<dbReference type="GO" id="GO:0005737">
    <property type="term" value="C:cytoplasm"/>
    <property type="evidence" value="ECO:0007669"/>
    <property type="project" value="UniProtKB-SubCell"/>
</dbReference>
<dbReference type="Gene3D" id="2.60.260.20">
    <property type="entry name" value="Urease metallochaperone UreE, N-terminal domain"/>
    <property type="match status" value="2"/>
</dbReference>
<dbReference type="PROSITE" id="PS00636">
    <property type="entry name" value="DNAJ_1"/>
    <property type="match status" value="1"/>
</dbReference>
<keyword evidence="6 12" id="KW-0862">Zinc</keyword>
<dbReference type="InterPro" id="IPR018253">
    <property type="entry name" value="DnaJ_domain_CS"/>
</dbReference>
<evidence type="ECO:0000256" key="13">
    <source>
        <dbReference type="PROSITE-ProRule" id="PRU00546"/>
    </source>
</evidence>
<dbReference type="FunFam" id="2.10.230.10:FF:000002">
    <property type="entry name" value="Molecular chaperone DnaJ"/>
    <property type="match status" value="1"/>
</dbReference>
<dbReference type="FunFam" id="2.60.260.20:FF:000005">
    <property type="entry name" value="Chaperone protein dnaJ 1, mitochondrial"/>
    <property type="match status" value="1"/>
</dbReference>
<dbReference type="Pfam" id="PF01556">
    <property type="entry name" value="DnaJ_C"/>
    <property type="match status" value="1"/>
</dbReference>
<dbReference type="PANTHER" id="PTHR43096">
    <property type="entry name" value="DNAJ HOMOLOG 1, MITOCHONDRIAL-RELATED"/>
    <property type="match status" value="1"/>
</dbReference>
<evidence type="ECO:0000256" key="6">
    <source>
        <dbReference type="ARBA" id="ARBA00022833"/>
    </source>
</evidence>
<feature type="binding site" evidence="12">
    <location>
        <position position="201"/>
    </location>
    <ligand>
        <name>Zn(2+)</name>
        <dbReference type="ChEBI" id="CHEBI:29105"/>
        <label>2</label>
    </ligand>
</feature>
<comment type="caution">
    <text evidence="16">The sequence shown here is derived from an EMBL/GenBank/DDBJ whole genome shotgun (WGS) entry which is preliminary data.</text>
</comment>
<dbReference type="SUPFAM" id="SSF46565">
    <property type="entry name" value="Chaperone J-domain"/>
    <property type="match status" value="1"/>
</dbReference>
<evidence type="ECO:0000256" key="7">
    <source>
        <dbReference type="ARBA" id="ARBA00023016"/>
    </source>
</evidence>
<dbReference type="AlphaFoldDB" id="A0A7C3MLT1"/>
<dbReference type="GO" id="GO:0051082">
    <property type="term" value="F:unfolded protein binding"/>
    <property type="evidence" value="ECO:0007669"/>
    <property type="project" value="UniProtKB-UniRule"/>
</dbReference>
<dbReference type="Pfam" id="PF00226">
    <property type="entry name" value="DnaJ"/>
    <property type="match status" value="1"/>
</dbReference>
<protein>
    <recommendedName>
        <fullName evidence="11 12">Chaperone protein DnaJ</fullName>
    </recommendedName>
</protein>
<keyword evidence="7 12" id="KW-0346">Stress response</keyword>
<proteinExistence type="inferred from homology"/>
<gene>
    <name evidence="12 16" type="primary">dnaJ</name>
    <name evidence="16" type="ORF">ENW00_08535</name>
</gene>
<comment type="subcellular location">
    <subcellularLocation>
        <location evidence="12">Cytoplasm</location>
    </subcellularLocation>
</comment>
<comment type="subunit">
    <text evidence="12">Homodimer.</text>
</comment>
<dbReference type="HAMAP" id="MF_01152">
    <property type="entry name" value="DnaJ"/>
    <property type="match status" value="1"/>
</dbReference>
<comment type="caution">
    <text evidence="12">Lacks conserved residue(s) required for the propagation of feature annotation.</text>
</comment>
<feature type="domain" description="J" evidence="14">
    <location>
        <begin position="6"/>
        <end position="70"/>
    </location>
</feature>
<keyword evidence="3 12" id="KW-0479">Metal-binding</keyword>
<evidence type="ECO:0000256" key="11">
    <source>
        <dbReference type="ARBA" id="ARBA00067609"/>
    </source>
</evidence>
<dbReference type="InterPro" id="IPR001623">
    <property type="entry name" value="DnaJ_domain"/>
</dbReference>
<dbReference type="GO" id="GO:0006260">
    <property type="term" value="P:DNA replication"/>
    <property type="evidence" value="ECO:0007669"/>
    <property type="project" value="UniProtKB-KW"/>
</dbReference>
<feature type="binding site" evidence="12">
    <location>
        <position position="158"/>
    </location>
    <ligand>
        <name>Zn(2+)</name>
        <dbReference type="ChEBI" id="CHEBI:29105"/>
        <label>1</label>
    </ligand>
</feature>
<feature type="binding site" evidence="12">
    <location>
        <position position="204"/>
    </location>
    <ligand>
        <name>Zn(2+)</name>
        <dbReference type="ChEBI" id="CHEBI:29105"/>
        <label>2</label>
    </ligand>
</feature>
<dbReference type="SUPFAM" id="SSF49493">
    <property type="entry name" value="HSP40/DnaJ peptide-binding domain"/>
    <property type="match status" value="2"/>
</dbReference>
<reference evidence="16" key="1">
    <citation type="journal article" date="2020" name="mSystems">
        <title>Genome- and Community-Level Interaction Insights into Carbon Utilization and Element Cycling Functions of Hydrothermarchaeota in Hydrothermal Sediment.</title>
        <authorList>
            <person name="Zhou Z."/>
            <person name="Liu Y."/>
            <person name="Xu W."/>
            <person name="Pan J."/>
            <person name="Luo Z.H."/>
            <person name="Li M."/>
        </authorList>
    </citation>
    <scope>NUCLEOTIDE SEQUENCE [LARGE SCALE GENOMIC DNA]</scope>
    <source>
        <strain evidence="16">SpSt-81</strain>
    </source>
</reference>
<keyword evidence="1 12" id="KW-0963">Cytoplasm</keyword>
<feature type="binding site" evidence="12">
    <location>
        <position position="215"/>
    </location>
    <ligand>
        <name>Zn(2+)</name>
        <dbReference type="ChEBI" id="CHEBI:29105"/>
        <label>1</label>
    </ligand>
</feature>